<dbReference type="EMBL" id="CP139558">
    <property type="protein sequence ID" value="WPU91796.1"/>
    <property type="molecule type" value="Genomic_DNA"/>
</dbReference>
<dbReference type="Proteomes" id="UP001324380">
    <property type="component" value="Chromosome"/>
</dbReference>
<proteinExistence type="predicted"/>
<name>A0ABZ0TF52_9SPHI</name>
<gene>
    <name evidence="2" type="ORF">SNE25_20985</name>
</gene>
<reference evidence="2 3" key="1">
    <citation type="submission" date="2023-11" db="EMBL/GenBank/DDBJ databases">
        <title>Analysis of the Genomes of Mucilaginibacter gossypii cycad 4 and M. sabulilitoris SNA2: microbes with the potential for plant growth promotion.</title>
        <authorList>
            <person name="Hirsch A.M."/>
            <person name="Humm E."/>
            <person name="Rubbi M."/>
            <person name="Del Vecchio G."/>
            <person name="Ha S.M."/>
            <person name="Pellegrini M."/>
            <person name="Gunsalus R.P."/>
        </authorList>
    </citation>
    <scope>NUCLEOTIDE SEQUENCE [LARGE SCALE GENOMIC DNA]</scope>
    <source>
        <strain evidence="2 3">SNA2</strain>
    </source>
</reference>
<accession>A0ABZ0TF52</accession>
<organism evidence="2 3">
    <name type="scientific">Mucilaginibacter sabulilitoris</name>
    <dbReference type="NCBI Taxonomy" id="1173583"/>
    <lineage>
        <taxon>Bacteria</taxon>
        <taxon>Pseudomonadati</taxon>
        <taxon>Bacteroidota</taxon>
        <taxon>Sphingobacteriia</taxon>
        <taxon>Sphingobacteriales</taxon>
        <taxon>Sphingobacteriaceae</taxon>
        <taxon>Mucilaginibacter</taxon>
    </lineage>
</organism>
<dbReference type="RefSeq" id="WP_321560962.1">
    <property type="nucleotide sequence ID" value="NZ_CP139558.1"/>
</dbReference>
<protein>
    <submittedName>
        <fullName evidence="2">Uncharacterized protein</fullName>
    </submittedName>
</protein>
<evidence type="ECO:0000313" key="3">
    <source>
        <dbReference type="Proteomes" id="UP001324380"/>
    </source>
</evidence>
<evidence type="ECO:0000313" key="2">
    <source>
        <dbReference type="EMBL" id="WPU91796.1"/>
    </source>
</evidence>
<keyword evidence="3" id="KW-1185">Reference proteome</keyword>
<evidence type="ECO:0000256" key="1">
    <source>
        <dbReference type="SAM" id="MobiDB-lite"/>
    </source>
</evidence>
<feature type="region of interest" description="Disordered" evidence="1">
    <location>
        <begin position="1"/>
        <end position="26"/>
    </location>
</feature>
<sequence>MNWVTAGTPGGIDENTGYPIEGQPGESRSLPCRFHLGGVKVFKNQDNTEVNQIGRIRLDAGVELPEVGAEITVPGQFSGKVMDVYRGQLSYRIDV</sequence>